<evidence type="ECO:0000256" key="9">
    <source>
        <dbReference type="SAM" id="MobiDB-lite"/>
    </source>
</evidence>
<feature type="chain" id="PRO_5003678672" description="X8 domain-containing protein" evidence="11">
    <location>
        <begin position="21"/>
        <end position="214"/>
    </location>
</feature>
<dbReference type="GO" id="GO:0098552">
    <property type="term" value="C:side of membrane"/>
    <property type="evidence" value="ECO:0007669"/>
    <property type="project" value="UniProtKB-KW"/>
</dbReference>
<dbReference type="Gene3D" id="1.20.58.1040">
    <property type="match status" value="1"/>
</dbReference>
<proteinExistence type="evidence at transcript level"/>
<keyword evidence="10" id="KW-0812">Transmembrane</keyword>
<dbReference type="AlphaFoldDB" id="I3SEI3"/>
<keyword evidence="8" id="KW-0449">Lipoprotein</keyword>
<feature type="signal peptide" evidence="11">
    <location>
        <begin position="1"/>
        <end position="20"/>
    </location>
</feature>
<comment type="subcellular location">
    <subcellularLocation>
        <location evidence="1">Cell membrane</location>
        <topology evidence="1">Lipid-anchor</topology>
        <topology evidence="1">GPI-anchor</topology>
    </subcellularLocation>
</comment>
<keyword evidence="3" id="KW-0336">GPI-anchor</keyword>
<feature type="transmembrane region" description="Helical" evidence="10">
    <location>
        <begin position="194"/>
        <end position="213"/>
    </location>
</feature>
<evidence type="ECO:0000256" key="5">
    <source>
        <dbReference type="ARBA" id="ARBA00023136"/>
    </source>
</evidence>
<keyword evidence="5 10" id="KW-0472">Membrane</keyword>
<dbReference type="PANTHER" id="PTHR31044">
    <property type="entry name" value="BETA-1,3 GLUCANASE"/>
    <property type="match status" value="1"/>
</dbReference>
<dbReference type="GO" id="GO:0009506">
    <property type="term" value="C:plasmodesma"/>
    <property type="evidence" value="ECO:0007669"/>
    <property type="project" value="UniProtKB-ARBA"/>
</dbReference>
<keyword evidence="10" id="KW-1133">Transmembrane helix</keyword>
<dbReference type="InterPro" id="IPR012946">
    <property type="entry name" value="X8"/>
</dbReference>
<evidence type="ECO:0000256" key="7">
    <source>
        <dbReference type="ARBA" id="ARBA00023180"/>
    </source>
</evidence>
<sequence length="214" mass="21524">MAALALVVLLLATHFHSNLAANAATWCICKDASDAILQKTLDYACGAGADCNPLHTNGPCFQANTVRAHCSYAVNSFFQKKGQGQGTCDFAGTATAITSNPSIGSCVYPSSASASGTSTTPVTTTPSLGTTPSSTGTPSTTTGTPSTTIGIPSTTTGTTPYSTTPGVLGGIGTGMGPSGTGIDDSHGGLRLLDIALFSPFSITLFYGLIMLLWA</sequence>
<evidence type="ECO:0000313" key="13">
    <source>
        <dbReference type="EMBL" id="AFK38675.1"/>
    </source>
</evidence>
<evidence type="ECO:0000256" key="11">
    <source>
        <dbReference type="SAM" id="SignalP"/>
    </source>
</evidence>
<feature type="region of interest" description="Disordered" evidence="9">
    <location>
        <begin position="114"/>
        <end position="163"/>
    </location>
</feature>
<evidence type="ECO:0000256" key="1">
    <source>
        <dbReference type="ARBA" id="ARBA00004609"/>
    </source>
</evidence>
<keyword evidence="6" id="KW-1015">Disulfide bond</keyword>
<dbReference type="InterPro" id="IPR044788">
    <property type="entry name" value="X8_dom_prot"/>
</dbReference>
<evidence type="ECO:0000256" key="4">
    <source>
        <dbReference type="ARBA" id="ARBA00022729"/>
    </source>
</evidence>
<keyword evidence="2" id="KW-1003">Cell membrane</keyword>
<organism evidence="13">
    <name type="scientific">Lotus japonicus</name>
    <name type="common">Lotus corniculatus var. japonicus</name>
    <dbReference type="NCBI Taxonomy" id="34305"/>
    <lineage>
        <taxon>Eukaryota</taxon>
        <taxon>Viridiplantae</taxon>
        <taxon>Streptophyta</taxon>
        <taxon>Embryophyta</taxon>
        <taxon>Tracheophyta</taxon>
        <taxon>Spermatophyta</taxon>
        <taxon>Magnoliopsida</taxon>
        <taxon>eudicotyledons</taxon>
        <taxon>Gunneridae</taxon>
        <taxon>Pentapetalae</taxon>
        <taxon>rosids</taxon>
        <taxon>fabids</taxon>
        <taxon>Fabales</taxon>
        <taxon>Fabaceae</taxon>
        <taxon>Papilionoideae</taxon>
        <taxon>50 kb inversion clade</taxon>
        <taxon>NPAAA clade</taxon>
        <taxon>Hologalegina</taxon>
        <taxon>robinioid clade</taxon>
        <taxon>Loteae</taxon>
        <taxon>Lotus</taxon>
    </lineage>
</organism>
<evidence type="ECO:0000256" key="2">
    <source>
        <dbReference type="ARBA" id="ARBA00022475"/>
    </source>
</evidence>
<reference evidence="13" key="1">
    <citation type="submission" date="2012-05" db="EMBL/GenBank/DDBJ databases">
        <authorList>
            <person name="Krishnakumar V."/>
            <person name="Cheung F."/>
            <person name="Xiao Y."/>
            <person name="Chan A."/>
            <person name="Moskal W.A."/>
            <person name="Town C.D."/>
        </authorList>
    </citation>
    <scope>NUCLEOTIDE SEQUENCE</scope>
</reference>
<evidence type="ECO:0000256" key="10">
    <source>
        <dbReference type="SAM" id="Phobius"/>
    </source>
</evidence>
<dbReference type="FunFam" id="1.20.58.1040:FF:000001">
    <property type="entry name" value="Glucan endo-1,3-beta-glucosidase 4"/>
    <property type="match status" value="1"/>
</dbReference>
<evidence type="ECO:0000256" key="6">
    <source>
        <dbReference type="ARBA" id="ARBA00023157"/>
    </source>
</evidence>
<dbReference type="EMBL" id="BT138880">
    <property type="protein sequence ID" value="AFK38675.1"/>
    <property type="molecule type" value="mRNA"/>
</dbReference>
<dbReference type="SMART" id="SM00768">
    <property type="entry name" value="X8"/>
    <property type="match status" value="1"/>
</dbReference>
<feature type="domain" description="X8" evidence="12">
    <location>
        <begin position="25"/>
        <end position="108"/>
    </location>
</feature>
<accession>I3SEI3</accession>
<protein>
    <recommendedName>
        <fullName evidence="12">X8 domain-containing protein</fullName>
    </recommendedName>
</protein>
<dbReference type="GO" id="GO:0005886">
    <property type="term" value="C:plasma membrane"/>
    <property type="evidence" value="ECO:0007669"/>
    <property type="project" value="UniProtKB-SubCell"/>
</dbReference>
<name>I3SEI3_LOTJA</name>
<dbReference type="PANTHER" id="PTHR31044:SF25">
    <property type="entry name" value="PLASMODESMATA CALLOSE-BINDING PROTEIN 3"/>
    <property type="match status" value="1"/>
</dbReference>
<evidence type="ECO:0000256" key="3">
    <source>
        <dbReference type="ARBA" id="ARBA00022622"/>
    </source>
</evidence>
<keyword evidence="4 11" id="KW-0732">Signal</keyword>
<evidence type="ECO:0000256" key="8">
    <source>
        <dbReference type="ARBA" id="ARBA00023288"/>
    </source>
</evidence>
<keyword evidence="7" id="KW-0325">Glycoprotein</keyword>
<evidence type="ECO:0000259" key="12">
    <source>
        <dbReference type="SMART" id="SM00768"/>
    </source>
</evidence>
<dbReference type="Pfam" id="PF07983">
    <property type="entry name" value="X8"/>
    <property type="match status" value="1"/>
</dbReference>